<keyword evidence="4" id="KW-1185">Reference proteome</keyword>
<feature type="compositionally biased region" description="Basic residues" evidence="1">
    <location>
        <begin position="573"/>
        <end position="582"/>
    </location>
</feature>
<feature type="region of interest" description="Disordered" evidence="1">
    <location>
        <begin position="742"/>
        <end position="763"/>
    </location>
</feature>
<comment type="caution">
    <text evidence="3">The sequence shown here is derived from an EMBL/GenBank/DDBJ whole genome shotgun (WGS) entry which is preliminary data.</text>
</comment>
<feature type="compositionally biased region" description="Polar residues" evidence="1">
    <location>
        <begin position="505"/>
        <end position="522"/>
    </location>
</feature>
<organism evidence="3 4">
    <name type="scientific">Nitzschia inconspicua</name>
    <dbReference type="NCBI Taxonomy" id="303405"/>
    <lineage>
        <taxon>Eukaryota</taxon>
        <taxon>Sar</taxon>
        <taxon>Stramenopiles</taxon>
        <taxon>Ochrophyta</taxon>
        <taxon>Bacillariophyta</taxon>
        <taxon>Bacillariophyceae</taxon>
        <taxon>Bacillariophycidae</taxon>
        <taxon>Bacillariales</taxon>
        <taxon>Bacillariaceae</taxon>
        <taxon>Nitzschia</taxon>
    </lineage>
</organism>
<evidence type="ECO:0000256" key="1">
    <source>
        <dbReference type="SAM" id="MobiDB-lite"/>
    </source>
</evidence>
<dbReference type="GO" id="GO:0004674">
    <property type="term" value="F:protein serine/threonine kinase activity"/>
    <property type="evidence" value="ECO:0007669"/>
    <property type="project" value="TreeGrafter"/>
</dbReference>
<proteinExistence type="predicted"/>
<evidence type="ECO:0000313" key="3">
    <source>
        <dbReference type="EMBL" id="KAG7351153.1"/>
    </source>
</evidence>
<dbReference type="GO" id="GO:0005524">
    <property type="term" value="F:ATP binding"/>
    <property type="evidence" value="ECO:0007669"/>
    <property type="project" value="InterPro"/>
</dbReference>
<feature type="compositionally biased region" description="Basic and acidic residues" evidence="1">
    <location>
        <begin position="465"/>
        <end position="480"/>
    </location>
</feature>
<feature type="compositionally biased region" description="Basic and acidic residues" evidence="1">
    <location>
        <begin position="523"/>
        <end position="532"/>
    </location>
</feature>
<dbReference type="PANTHER" id="PTHR44329">
    <property type="entry name" value="SERINE/THREONINE-PROTEIN KINASE TNNI3K-RELATED"/>
    <property type="match status" value="1"/>
</dbReference>
<feature type="compositionally biased region" description="Low complexity" evidence="1">
    <location>
        <begin position="450"/>
        <end position="461"/>
    </location>
</feature>
<feature type="compositionally biased region" description="Basic residues" evidence="1">
    <location>
        <begin position="489"/>
        <end position="504"/>
    </location>
</feature>
<sequence>MTPQPSRRDCEWSDSFADGGHSLSSSAQDEVERAACQAAMEVIEEFEAYSAIRNDARASMVAVFDPSEVYLDYSSASSSSGLNGIRQGVFSVYRLKSISLGDVHGRNPPFTDEMEENRKRFADRSNEGYFSVKFAHRDALQKSPKDALNAACSMALEAITLMNLPKHPHICQIYGVHVGGPNVGFAKPVLEENYFTIVDEISETLKQRISSWRKRESYEEERFDDLKQRQSEITQRLEVVVDIVSALEFLGNQKLVYLFHPGKCGFDSRMRRIKLHDFGHSQESGKVPYFHFTEERDMAKRVYCAPEVLKGREVTVAADVFAVGMLLWEVLMLKPPFHGMKRDQHMIEVVTGEKRPHLSSRFPSTLREVMEGCWAAGTRLEMADVHNMLEELLLEGADLTWSSDGMTKSKSTRLVSHEDNDIHQMRSSKETHSKVRVGSQTQKSGEENSNETVSSSESPEVLYRGSEKIRYKPKCEKSVDGTENGAKSARLHISKKIKNSRQGRRSVSTGSNEMSSPSMRSGNSKDETESKSSKAVKPTKVKRSKSMDDSIKMSLGVQSTEGQRSKSMDRSHRALTSRKVKYEKHSDLTKVDSRDSKSLASRKSVGRSKSMDDSIKMSLGVQSTEGQRSKSMDHSHRASTSRKVKYEKYSDLTKVDSRDSKSLASRKSVGSGKMMETRSSRKPRSSRKLTLSPQAGEVEPNNFLESMKNQVASIQRNLAKEKEEVQEVVNPVSGRVCRGRGVRRSVSAKRHSSRTLTSRSSSREIVTPISQSLAVRHGIRSGLAQDRKSISCRNLAPPAEDGPKSTLIGLANECSTRSNNSTAVVTKKSSNGLADTMVLGDPSRHAPARSRSSTFSSSHSNHCAAKGPASFRRMSSDDAAIIQTLATAREELTRGGFSVGSSKSPLASPLSHGELSGKLTLKKSGGVLLANPKDEYGRTKKRAHPKSKTPVNQQQSKVFPSASPTTMNLSKIDPLKSKRPNIDRMMMSKGAVELQGQ</sequence>
<feature type="compositionally biased region" description="Basic and acidic residues" evidence="1">
    <location>
        <begin position="415"/>
        <end position="433"/>
    </location>
</feature>
<keyword evidence="3" id="KW-0808">Transferase</keyword>
<feature type="region of interest" description="Disordered" evidence="1">
    <location>
        <begin position="894"/>
        <end position="914"/>
    </location>
</feature>
<feature type="compositionally biased region" description="Basic and acidic residues" evidence="1">
    <location>
        <begin position="583"/>
        <end position="597"/>
    </location>
</feature>
<dbReference type="InterPro" id="IPR001245">
    <property type="entry name" value="Ser-Thr/Tyr_kinase_cat_dom"/>
</dbReference>
<protein>
    <submittedName>
        <fullName evidence="3">Protein kinase domain containing protein</fullName>
    </submittedName>
</protein>
<feature type="region of interest" description="Disordered" evidence="1">
    <location>
        <begin position="1"/>
        <end position="29"/>
    </location>
</feature>
<accession>A0A9K3KXQ2</accession>
<dbReference type="EMBL" id="JAGRRH010000018">
    <property type="protein sequence ID" value="KAG7351153.1"/>
    <property type="molecule type" value="Genomic_DNA"/>
</dbReference>
<dbReference type="Pfam" id="PF07714">
    <property type="entry name" value="PK_Tyr_Ser-Thr"/>
    <property type="match status" value="1"/>
</dbReference>
<gene>
    <name evidence="3" type="ORF">IV203_010513</name>
</gene>
<dbReference type="OrthoDB" id="65514at2759"/>
<feature type="compositionally biased region" description="Basic residues" evidence="1">
    <location>
        <begin position="742"/>
        <end position="753"/>
    </location>
</feature>
<feature type="compositionally biased region" description="Basic and acidic residues" evidence="1">
    <location>
        <begin position="627"/>
        <end position="636"/>
    </location>
</feature>
<feature type="compositionally biased region" description="Low complexity" evidence="1">
    <location>
        <begin position="849"/>
        <end position="860"/>
    </location>
</feature>
<feature type="region of interest" description="Disordered" evidence="1">
    <location>
        <begin position="838"/>
        <end position="871"/>
    </location>
</feature>
<feature type="compositionally biased region" description="Basic and acidic residues" evidence="1">
    <location>
        <begin position="563"/>
        <end position="572"/>
    </location>
</feature>
<feature type="compositionally biased region" description="Basic and acidic residues" evidence="1">
    <location>
        <begin position="644"/>
        <end position="661"/>
    </location>
</feature>
<evidence type="ECO:0000313" key="4">
    <source>
        <dbReference type="Proteomes" id="UP000693970"/>
    </source>
</evidence>
<feature type="compositionally biased region" description="Basic and acidic residues" evidence="1">
    <location>
        <begin position="1"/>
        <end position="11"/>
    </location>
</feature>
<dbReference type="Proteomes" id="UP000693970">
    <property type="component" value="Unassembled WGS sequence"/>
</dbReference>
<dbReference type="AlphaFoldDB" id="A0A9K3KXQ2"/>
<dbReference type="InterPro" id="IPR051681">
    <property type="entry name" value="Ser/Thr_Kinases-Pseudokinases"/>
</dbReference>
<feature type="domain" description="Protein kinase" evidence="2">
    <location>
        <begin position="79"/>
        <end position="389"/>
    </location>
</feature>
<evidence type="ECO:0000259" key="2">
    <source>
        <dbReference type="PROSITE" id="PS50011"/>
    </source>
</evidence>
<feature type="region of interest" description="Disordered" evidence="1">
    <location>
        <begin position="929"/>
        <end position="997"/>
    </location>
</feature>
<feature type="compositionally biased region" description="Polar residues" evidence="1">
    <location>
        <begin position="405"/>
        <end position="414"/>
    </location>
</feature>
<feature type="compositionally biased region" description="Basic and acidic residues" evidence="1">
    <location>
        <begin position="973"/>
        <end position="982"/>
    </location>
</feature>
<reference evidence="3" key="1">
    <citation type="journal article" date="2021" name="Sci. Rep.">
        <title>Diploid genomic architecture of Nitzschia inconspicua, an elite biomass production diatom.</title>
        <authorList>
            <person name="Oliver A."/>
            <person name="Podell S."/>
            <person name="Pinowska A."/>
            <person name="Traller J.C."/>
            <person name="Smith S.R."/>
            <person name="McClure R."/>
            <person name="Beliaev A."/>
            <person name="Bohutskyi P."/>
            <person name="Hill E.A."/>
            <person name="Rabines A."/>
            <person name="Zheng H."/>
            <person name="Allen L.Z."/>
            <person name="Kuo A."/>
            <person name="Grigoriev I.V."/>
            <person name="Allen A.E."/>
            <person name="Hazlebeck D."/>
            <person name="Allen E.E."/>
        </authorList>
    </citation>
    <scope>NUCLEOTIDE SEQUENCE</scope>
    <source>
        <strain evidence="3">Hildebrandi</strain>
    </source>
</reference>
<reference evidence="3" key="2">
    <citation type="submission" date="2021-04" db="EMBL/GenBank/DDBJ databases">
        <authorList>
            <person name="Podell S."/>
        </authorList>
    </citation>
    <scope>NUCLEOTIDE SEQUENCE</scope>
    <source>
        <strain evidence="3">Hildebrandi</strain>
    </source>
</reference>
<feature type="region of interest" description="Disordered" evidence="1">
    <location>
        <begin position="405"/>
        <end position="698"/>
    </location>
</feature>
<dbReference type="PROSITE" id="PS50011">
    <property type="entry name" value="PROTEIN_KINASE_DOM"/>
    <property type="match status" value="1"/>
</dbReference>
<feature type="compositionally biased region" description="Polar residues" evidence="1">
    <location>
        <begin position="949"/>
        <end position="969"/>
    </location>
</feature>
<name>A0A9K3KXQ2_9STRA</name>
<dbReference type="InterPro" id="IPR000719">
    <property type="entry name" value="Prot_kinase_dom"/>
</dbReference>
<keyword evidence="3" id="KW-0418">Kinase</keyword>